<reference evidence="10" key="1">
    <citation type="submission" date="2018-11" db="EMBL/GenBank/DDBJ databases">
        <authorList>
            <consortium name="Genoscope - CEA"/>
            <person name="William W."/>
        </authorList>
    </citation>
    <scope>NUCLEOTIDE SEQUENCE</scope>
</reference>
<gene>
    <name evidence="10" type="ORF">BOLC6T37816H</name>
</gene>
<dbReference type="GO" id="GO:0019137">
    <property type="term" value="F:thioglucosidase activity"/>
    <property type="evidence" value="ECO:0007669"/>
    <property type="project" value="UniProtKB-EC"/>
</dbReference>
<dbReference type="EMBL" id="LR031880">
    <property type="protein sequence ID" value="VDD62363.1"/>
    <property type="molecule type" value="Genomic_DNA"/>
</dbReference>
<evidence type="ECO:0000256" key="4">
    <source>
        <dbReference type="ARBA" id="ARBA00012250"/>
    </source>
</evidence>
<comment type="subcellular location">
    <subcellularLocation>
        <location evidence="2">Vacuole</location>
    </subcellularLocation>
</comment>
<evidence type="ECO:0000313" key="10">
    <source>
        <dbReference type="EMBL" id="VDD62363.1"/>
    </source>
</evidence>
<dbReference type="GO" id="GO:0008422">
    <property type="term" value="F:beta-glucosidase activity"/>
    <property type="evidence" value="ECO:0007669"/>
    <property type="project" value="TreeGrafter"/>
</dbReference>
<comment type="similarity">
    <text evidence="3 9">Belongs to the glycosyl hydrolase 1 family.</text>
</comment>
<dbReference type="Pfam" id="PF00232">
    <property type="entry name" value="Glyco_hydro_1"/>
    <property type="match status" value="1"/>
</dbReference>
<name>A0A3P6FVJ7_BRAOL</name>
<evidence type="ECO:0000256" key="2">
    <source>
        <dbReference type="ARBA" id="ARBA00004116"/>
    </source>
</evidence>
<dbReference type="Gene3D" id="3.20.20.80">
    <property type="entry name" value="Glycosidases"/>
    <property type="match status" value="2"/>
</dbReference>
<comment type="catalytic activity">
    <reaction evidence="8">
        <text>a thioglucoside + H2O = a sugar + a thiol.</text>
        <dbReference type="EC" id="3.2.1.147"/>
    </reaction>
</comment>
<dbReference type="GO" id="GO:0019762">
    <property type="term" value="P:glucosinolate catabolic process"/>
    <property type="evidence" value="ECO:0007669"/>
    <property type="project" value="TreeGrafter"/>
</dbReference>
<dbReference type="GO" id="GO:0005975">
    <property type="term" value="P:carbohydrate metabolic process"/>
    <property type="evidence" value="ECO:0007669"/>
    <property type="project" value="InterPro"/>
</dbReference>
<dbReference type="InterPro" id="IPR017853">
    <property type="entry name" value="GH"/>
</dbReference>
<protein>
    <recommendedName>
        <fullName evidence="4">thioglucosidase</fullName>
        <ecNumber evidence="4">3.2.1.147</ecNumber>
    </recommendedName>
    <alternativeName>
        <fullName evidence="6">Sinigrinase</fullName>
    </alternativeName>
    <alternativeName>
        <fullName evidence="7">Thioglucosidase</fullName>
    </alternativeName>
</protein>
<evidence type="ECO:0000256" key="1">
    <source>
        <dbReference type="ARBA" id="ARBA00003014"/>
    </source>
</evidence>
<comment type="function">
    <text evidence="1">Degradation of glucosinolates (glucose residue linked by a thioglucoside bound to an amino acid derivative) to glucose, sulfate and any of the products: thiocyanates, isothiocyanates, nitriles, epithionitriles or oxazolidine-2-thiones.</text>
</comment>
<evidence type="ECO:0000256" key="5">
    <source>
        <dbReference type="ARBA" id="ARBA00022554"/>
    </source>
</evidence>
<feature type="non-terminal residue" evidence="10">
    <location>
        <position position="341"/>
    </location>
</feature>
<dbReference type="InterPro" id="IPR001360">
    <property type="entry name" value="Glyco_hydro_1"/>
</dbReference>
<evidence type="ECO:0000256" key="7">
    <source>
        <dbReference type="ARBA" id="ARBA00032797"/>
    </source>
</evidence>
<dbReference type="GO" id="GO:0005773">
    <property type="term" value="C:vacuole"/>
    <property type="evidence" value="ECO:0007669"/>
    <property type="project" value="UniProtKB-SubCell"/>
</dbReference>
<organism evidence="10">
    <name type="scientific">Brassica oleracea</name>
    <name type="common">Wild cabbage</name>
    <dbReference type="NCBI Taxonomy" id="3712"/>
    <lineage>
        <taxon>Eukaryota</taxon>
        <taxon>Viridiplantae</taxon>
        <taxon>Streptophyta</taxon>
        <taxon>Embryophyta</taxon>
        <taxon>Tracheophyta</taxon>
        <taxon>Spermatophyta</taxon>
        <taxon>Magnoliopsida</taxon>
        <taxon>eudicotyledons</taxon>
        <taxon>Gunneridae</taxon>
        <taxon>Pentapetalae</taxon>
        <taxon>rosids</taxon>
        <taxon>malvids</taxon>
        <taxon>Brassicales</taxon>
        <taxon>Brassicaceae</taxon>
        <taxon>Brassiceae</taxon>
        <taxon>Brassica</taxon>
    </lineage>
</organism>
<dbReference type="EC" id="3.2.1.147" evidence="4"/>
<accession>A0A3P6FVJ7</accession>
<keyword evidence="5" id="KW-0926">Vacuole</keyword>
<dbReference type="PANTHER" id="PTHR10353">
    <property type="entry name" value="GLYCOSYL HYDROLASE"/>
    <property type="match status" value="1"/>
</dbReference>
<sequence>MSFENFKQRFNPCSLVHFPKKKVGKKNKRVNQEGINFYNDLIDELLANGITPLATFEQAVDDFKDFAAICFKEFGDRVKFHGIGGYDQGQRKSPGRASKYMNEAAVAGESGLEVYTVSHNLLLAHAEAIGVFRNNPKCKDGKIGIAHCPVWFEPFDMNCPDDKEACERAMEFMFGWEKITLIYLSTIQKAKGIFDFVGVNYYSAFYVKSIAEVDHNTPKWRSDARIEWRKQNKAGQTLVVRSACPKFMITENGHCDMDYEEKTKLSNLMDLQRTEYHKKHLQSIQQAIQLSFLLMINNELKRFPKISAMWFKEFLKRAEEIEESEKEEYLLKSAMKKKRFL</sequence>
<evidence type="ECO:0000256" key="3">
    <source>
        <dbReference type="ARBA" id="ARBA00010838"/>
    </source>
</evidence>
<dbReference type="PRINTS" id="PR00131">
    <property type="entry name" value="GLHYDRLASE1"/>
</dbReference>
<dbReference type="GO" id="GO:0009651">
    <property type="term" value="P:response to salt stress"/>
    <property type="evidence" value="ECO:0007669"/>
    <property type="project" value="TreeGrafter"/>
</dbReference>
<evidence type="ECO:0000256" key="8">
    <source>
        <dbReference type="ARBA" id="ARBA00034026"/>
    </source>
</evidence>
<dbReference type="SUPFAM" id="SSF51445">
    <property type="entry name" value="(Trans)glycosidases"/>
    <property type="match status" value="1"/>
</dbReference>
<dbReference type="PANTHER" id="PTHR10353:SF243">
    <property type="entry name" value="BETA-GLUCOSIDASE 27"/>
    <property type="match status" value="1"/>
</dbReference>
<evidence type="ECO:0000256" key="9">
    <source>
        <dbReference type="RuleBase" id="RU003690"/>
    </source>
</evidence>
<proteinExistence type="inferred from homology"/>
<evidence type="ECO:0000256" key="6">
    <source>
        <dbReference type="ARBA" id="ARBA00032643"/>
    </source>
</evidence>
<dbReference type="AlphaFoldDB" id="A0A3P6FVJ7"/>